<sequence>MLNWVFLERSVYKGLEHRPHRLEQLILLLLAQVEAVHIGTIFFYIKTLHNFFFTGLLTDQSYTSIF</sequence>
<evidence type="ECO:0000313" key="1">
    <source>
        <dbReference type="EMBL" id="TCO75825.1"/>
    </source>
</evidence>
<reference evidence="1 2" key="1">
    <citation type="submission" date="2019-03" db="EMBL/GenBank/DDBJ databases">
        <title>Genomic Encyclopedia of Type Strains, Phase IV (KMG-IV): sequencing the most valuable type-strain genomes for metagenomic binning, comparative biology and taxonomic classification.</title>
        <authorList>
            <person name="Goeker M."/>
        </authorList>
    </citation>
    <scope>NUCLEOTIDE SEQUENCE [LARGE SCALE GENOMIC DNA]</scope>
    <source>
        <strain evidence="1 2">DSM 23344</strain>
    </source>
</reference>
<proteinExistence type="predicted"/>
<dbReference type="EMBL" id="SLWX01000006">
    <property type="protein sequence ID" value="TCO75825.1"/>
    <property type="molecule type" value="Genomic_DNA"/>
</dbReference>
<name>A0A4R2L9B3_9GAMM</name>
<organism evidence="1 2">
    <name type="scientific">Chromatocurvus halotolerans</name>
    <dbReference type="NCBI Taxonomy" id="1132028"/>
    <lineage>
        <taxon>Bacteria</taxon>
        <taxon>Pseudomonadati</taxon>
        <taxon>Pseudomonadota</taxon>
        <taxon>Gammaproteobacteria</taxon>
        <taxon>Cellvibrionales</taxon>
        <taxon>Halieaceae</taxon>
        <taxon>Chromatocurvus</taxon>
    </lineage>
</organism>
<comment type="caution">
    <text evidence="1">The sequence shown here is derived from an EMBL/GenBank/DDBJ whole genome shotgun (WGS) entry which is preliminary data.</text>
</comment>
<gene>
    <name evidence="1" type="ORF">EV688_10614</name>
</gene>
<keyword evidence="2" id="KW-1185">Reference proteome</keyword>
<dbReference type="AlphaFoldDB" id="A0A4R2L9B3"/>
<evidence type="ECO:0000313" key="2">
    <source>
        <dbReference type="Proteomes" id="UP000294980"/>
    </source>
</evidence>
<accession>A0A4R2L9B3</accession>
<dbReference type="Proteomes" id="UP000294980">
    <property type="component" value="Unassembled WGS sequence"/>
</dbReference>
<protein>
    <submittedName>
        <fullName evidence="1">Uncharacterized protein</fullName>
    </submittedName>
</protein>